<dbReference type="SUPFAM" id="SSF53223">
    <property type="entry name" value="Aminoacid dehydrogenase-like, N-terminal domain"/>
    <property type="match status" value="1"/>
</dbReference>
<dbReference type="InterPro" id="IPR006264">
    <property type="entry name" value="EPSP_synthase"/>
</dbReference>
<dbReference type="SUPFAM" id="SSF52540">
    <property type="entry name" value="P-loop containing nucleoside triphosphate hydrolases"/>
    <property type="match status" value="1"/>
</dbReference>
<feature type="region of interest" description="Shikimate dehydrogenase" evidence="21">
    <location>
        <begin position="1293"/>
        <end position="1575"/>
    </location>
</feature>
<dbReference type="Gene3D" id="1.20.1090.10">
    <property type="entry name" value="Dehydroquinate synthase-like - alpha domain"/>
    <property type="match status" value="1"/>
</dbReference>
<comment type="similarity">
    <text evidence="4">In the N-terminal section; belongs to the shikimate kinase family.</text>
</comment>
<dbReference type="Gene3D" id="3.40.50.1970">
    <property type="match status" value="1"/>
</dbReference>
<dbReference type="FunFam" id="3.65.10.10:FF:000007">
    <property type="entry name" value="Pentafunctional AROM polypeptide"/>
    <property type="match status" value="1"/>
</dbReference>
<feature type="binding site" evidence="21">
    <location>
        <begin position="262"/>
        <end position="266"/>
    </location>
    <ligand>
        <name>7-phospho-2-dehydro-3-deoxy-D-arabino-heptonate</name>
        <dbReference type="ChEBI" id="CHEBI:58394"/>
    </ligand>
</feature>
<evidence type="ECO:0000256" key="13">
    <source>
        <dbReference type="ARBA" id="ARBA00022840"/>
    </source>
</evidence>
<dbReference type="Pfam" id="PF24621">
    <property type="entry name" value="DHQS_C"/>
    <property type="match status" value="1"/>
</dbReference>
<comment type="similarity">
    <text evidence="21 22">In the 2nd section; belongs to the EPSP synthase family.</text>
</comment>
<dbReference type="PANTHER" id="PTHR21090">
    <property type="entry name" value="AROM/DEHYDROQUINATE SYNTHASE"/>
    <property type="match status" value="1"/>
</dbReference>
<feature type="binding site" evidence="21">
    <location>
        <begin position="80"/>
        <end position="83"/>
    </location>
    <ligand>
        <name>NAD(+)</name>
        <dbReference type="ChEBI" id="CHEBI:57540"/>
    </ligand>
</feature>
<dbReference type="EMBL" id="HG937693">
    <property type="protein sequence ID" value="CDP34742.1"/>
    <property type="molecule type" value="Genomic_DNA"/>
</dbReference>
<comment type="caution">
    <text evidence="21">Lacks conserved residue(s) required for the propagation of feature annotation.</text>
</comment>
<evidence type="ECO:0000256" key="2">
    <source>
        <dbReference type="ARBA" id="ARBA00004811"/>
    </source>
</evidence>
<dbReference type="Gene3D" id="3.20.20.70">
    <property type="entry name" value="Aldolase class I"/>
    <property type="match status" value="1"/>
</dbReference>
<feature type="domain" description="3-dehydroquinate synthase N-terminal" evidence="25">
    <location>
        <begin position="74"/>
        <end position="186"/>
    </location>
</feature>
<dbReference type="EC" id="4.2.1.10" evidence="21"/>
<feature type="binding site" evidence="21">
    <location>
        <position position="187"/>
    </location>
    <ligand>
        <name>NAD(+)</name>
        <dbReference type="ChEBI" id="CHEBI:57540"/>
    </ligand>
</feature>
<dbReference type="PROSITE" id="PS01028">
    <property type="entry name" value="DEHYDROQUINASE_I"/>
    <property type="match status" value="1"/>
</dbReference>
<evidence type="ECO:0000256" key="9">
    <source>
        <dbReference type="ARBA" id="ARBA00022723"/>
    </source>
</evidence>
<dbReference type="NCBIfam" id="TIGR01357">
    <property type="entry name" value="aroB"/>
    <property type="match status" value="1"/>
</dbReference>
<reference evidence="29" key="2">
    <citation type="submission" date="2014-06" db="EMBL/GenBank/DDBJ databases">
        <title>The complete genome of Blastobotrys (Arxula) adeninivorans LS3 - a yeast of biotechnological interest.</title>
        <authorList>
            <person name="Kunze G."/>
            <person name="Gaillardin C."/>
            <person name="Czernicka M."/>
            <person name="Durrens P."/>
            <person name="Martin T."/>
            <person name="Boer E."/>
            <person name="Gabaldon T."/>
            <person name="Cruz J."/>
            <person name="Talla E."/>
            <person name="Marck C."/>
            <person name="Goffeau A."/>
            <person name="Barbe V."/>
            <person name="Baret P."/>
            <person name="Baronian K."/>
            <person name="Beier S."/>
            <person name="Bleykasten C."/>
            <person name="Bode R."/>
            <person name="Casaregola S."/>
            <person name="Despons L."/>
            <person name="Fairhead C."/>
            <person name="Giersberg M."/>
            <person name="Gierski P."/>
            <person name="Hahnel U."/>
            <person name="Hartmann A."/>
            <person name="Jankowska D."/>
            <person name="Jubin C."/>
            <person name="Jung P."/>
            <person name="Lafontaine I."/>
            <person name="Leh-Louis V."/>
            <person name="Lemaire M."/>
            <person name="Marcet-Houben M."/>
            <person name="Mascher M."/>
            <person name="Morel G."/>
            <person name="Richard G.-F."/>
            <person name="Riechen J."/>
            <person name="Sacerdot C."/>
            <person name="Sarkar A."/>
            <person name="Savel G."/>
            <person name="Schacherer J."/>
            <person name="Sherman D."/>
            <person name="Straub M.-L."/>
            <person name="Stein N."/>
            <person name="Thierry A."/>
            <person name="Trautwein-Schult A."/>
            <person name="Westhof E."/>
            <person name="Worch S."/>
            <person name="Dujon B."/>
            <person name="Souciet J.-L."/>
            <person name="Wincker P."/>
            <person name="Scholz U."/>
            <person name="Neuveglise N."/>
        </authorList>
    </citation>
    <scope>NUCLEOTIDE SEQUENCE</scope>
    <source>
        <strain evidence="29">LS3</strain>
    </source>
</reference>
<comment type="pathway">
    <text evidence="2 21 22">Metabolic intermediate biosynthesis; chorismate biosynthesis; chorismate from D-erythrose 4-phosphate and phosphoenolpyruvate: step 6/7.</text>
</comment>
<keyword evidence="15 21" id="KW-0560">Oxidoreductase</keyword>
<comment type="catalytic activity">
    <reaction evidence="19">
        <text>3-phosphoshikimate + phosphoenolpyruvate = 5-O-(1-carboxyvinyl)-3-phosphoshikimate + phosphate</text>
        <dbReference type="Rhea" id="RHEA:21256"/>
        <dbReference type="ChEBI" id="CHEBI:43474"/>
        <dbReference type="ChEBI" id="CHEBI:57701"/>
        <dbReference type="ChEBI" id="CHEBI:58702"/>
        <dbReference type="ChEBI" id="CHEBI:145989"/>
        <dbReference type="EC" id="2.5.1.19"/>
    </reaction>
    <physiologicalReaction direction="left-to-right" evidence="19">
        <dbReference type="Rhea" id="RHEA:21257"/>
    </physiologicalReaction>
</comment>
<dbReference type="Gene3D" id="3.40.50.10860">
    <property type="entry name" value="Leucine Dehydrogenase, chain A, domain 1"/>
    <property type="match status" value="1"/>
</dbReference>
<evidence type="ECO:0000256" key="20">
    <source>
        <dbReference type="ARBA" id="ARBA00054455"/>
    </source>
</evidence>
<feature type="active site" description="Proton acceptor; for 3-dehydroquinate synthase activity" evidence="21">
    <location>
        <position position="258"/>
    </location>
</feature>
<dbReference type="InterPro" id="IPR013792">
    <property type="entry name" value="RNA3'P_cycl/enolpyr_Trfase_a/b"/>
</dbReference>
<dbReference type="Pfam" id="PF01761">
    <property type="entry name" value="DHQ_synthase"/>
    <property type="match status" value="1"/>
</dbReference>
<dbReference type="SUPFAM" id="SSF55205">
    <property type="entry name" value="EPT/RTPC-like"/>
    <property type="match status" value="1"/>
</dbReference>
<dbReference type="GO" id="GO:0005737">
    <property type="term" value="C:cytoplasm"/>
    <property type="evidence" value="ECO:0007669"/>
    <property type="project" value="UniProtKB-SubCell"/>
</dbReference>
<feature type="binding site" evidence="21">
    <location>
        <position position="127"/>
    </location>
    <ligand>
        <name>7-phospho-2-dehydro-3-deoxy-D-arabino-heptonate</name>
        <dbReference type="ChEBI" id="CHEBI:58394"/>
    </ligand>
</feature>
<evidence type="ECO:0000259" key="24">
    <source>
        <dbReference type="Pfam" id="PF01488"/>
    </source>
</evidence>
<gene>
    <name evidence="29" type="ORF">GNLVRS02_ARAD1C19470g</name>
</gene>
<feature type="active site" description="For EPSP synthase activity" evidence="21">
    <location>
        <position position="824"/>
    </location>
</feature>
<dbReference type="Gene3D" id="3.40.50.720">
    <property type="entry name" value="NAD(P)-binding Rossmann-like Domain"/>
    <property type="match status" value="1"/>
</dbReference>
<evidence type="ECO:0000256" key="19">
    <source>
        <dbReference type="ARBA" id="ARBA00044633"/>
    </source>
</evidence>
<dbReference type="PANTHER" id="PTHR21090:SF5">
    <property type="entry name" value="PENTAFUNCTIONAL AROM POLYPEPTIDE"/>
    <property type="match status" value="1"/>
</dbReference>
<comment type="subcellular location">
    <subcellularLocation>
        <location evidence="1 21 22">Cytoplasm</location>
    </subcellularLocation>
</comment>
<dbReference type="InterPro" id="IPR056179">
    <property type="entry name" value="DHQS_C"/>
</dbReference>
<dbReference type="InterPro" id="IPR001986">
    <property type="entry name" value="Enolpyruvate_Tfrase_dom"/>
</dbReference>
<dbReference type="Gene3D" id="3.65.10.10">
    <property type="entry name" value="Enolpyruvate transferase domain"/>
    <property type="match status" value="2"/>
</dbReference>
<name>A0A060T792_BLAAD</name>
<comment type="pathway">
    <text evidence="21 22">Metabolic intermediate biosynthesis; chorismate biosynthesis; chorismate from D-erythrose 4-phosphate and phosphoenolpyruvate: step 4/7.</text>
</comment>
<dbReference type="InterPro" id="IPR036291">
    <property type="entry name" value="NAD(P)-bd_dom_sf"/>
</dbReference>
<dbReference type="NCBIfam" id="TIGR01356">
    <property type="entry name" value="aroA"/>
    <property type="match status" value="1"/>
</dbReference>
<dbReference type="SUPFAM" id="SSF51569">
    <property type="entry name" value="Aldolase"/>
    <property type="match status" value="1"/>
</dbReference>
<feature type="domain" description="Shikimate dehydrogenase substrate binding N-terminal" evidence="26">
    <location>
        <begin position="1298"/>
        <end position="1380"/>
    </location>
</feature>
<comment type="similarity">
    <text evidence="21 22">In the 4th section; belongs to the type-I 3-dehydroquinase family.</text>
</comment>
<evidence type="ECO:0000256" key="4">
    <source>
        <dbReference type="ARBA" id="ARBA00009349"/>
    </source>
</evidence>
<reference evidence="29" key="1">
    <citation type="submission" date="2014-02" db="EMBL/GenBank/DDBJ databases">
        <authorList>
            <person name="Genoscope - CEA"/>
        </authorList>
    </citation>
    <scope>NUCLEOTIDE SEQUENCE</scope>
    <source>
        <strain evidence="29">LS3</strain>
    </source>
</reference>
<feature type="region of interest" description="3-dehydroquinate synthase" evidence="21">
    <location>
        <begin position="1"/>
        <end position="382"/>
    </location>
</feature>
<evidence type="ECO:0000256" key="16">
    <source>
        <dbReference type="ARBA" id="ARBA00023141"/>
    </source>
</evidence>
<comment type="catalytic activity">
    <reaction evidence="21 22">
        <text>shikimate + NADP(+) = 3-dehydroshikimate + NADPH + H(+)</text>
        <dbReference type="Rhea" id="RHEA:17737"/>
        <dbReference type="ChEBI" id="CHEBI:15378"/>
        <dbReference type="ChEBI" id="CHEBI:16630"/>
        <dbReference type="ChEBI" id="CHEBI:36208"/>
        <dbReference type="ChEBI" id="CHEBI:57783"/>
        <dbReference type="ChEBI" id="CHEBI:58349"/>
        <dbReference type="EC" id="1.1.1.25"/>
    </reaction>
</comment>
<dbReference type="SUPFAM" id="SSF56796">
    <property type="entry name" value="Dehydroquinate synthase-like"/>
    <property type="match status" value="1"/>
</dbReference>
<dbReference type="HAMAP" id="MF_03143">
    <property type="entry name" value="Pentafunct_AroM"/>
    <property type="match status" value="1"/>
</dbReference>
<dbReference type="InterPro" id="IPR046346">
    <property type="entry name" value="Aminoacid_DH-like_N_sf"/>
</dbReference>
<feature type="binding site" evidence="21">
    <location>
        <position position="354"/>
    </location>
    <ligand>
        <name>7-phospho-2-dehydro-3-deoxy-D-arabino-heptonate</name>
        <dbReference type="ChEBI" id="CHEBI:58394"/>
    </ligand>
</feature>
<feature type="binding site" evidence="21">
    <location>
        <position position="149"/>
    </location>
    <ligand>
        <name>7-phospho-2-dehydro-3-deoxy-D-arabino-heptonate</name>
        <dbReference type="ChEBI" id="CHEBI:58394"/>
    </ligand>
</feature>
<dbReference type="GO" id="GO:0046872">
    <property type="term" value="F:metal ion binding"/>
    <property type="evidence" value="ECO:0007669"/>
    <property type="project" value="UniProtKB-UniRule"/>
</dbReference>
<dbReference type="NCBIfam" id="TIGR01093">
    <property type="entry name" value="aroD"/>
    <property type="match status" value="1"/>
</dbReference>
<feature type="binding site" evidence="21">
    <location>
        <begin position="111"/>
        <end position="113"/>
    </location>
    <ligand>
        <name>NAD(+)</name>
        <dbReference type="ChEBI" id="CHEBI:57540"/>
    </ligand>
</feature>
<feature type="binding site" evidence="21">
    <location>
        <begin position="872"/>
        <end position="879"/>
    </location>
    <ligand>
        <name>ATP</name>
        <dbReference type="ChEBI" id="CHEBI:30616"/>
    </ligand>
</feature>
<dbReference type="InterPro" id="IPR041121">
    <property type="entry name" value="SDH_C"/>
</dbReference>
<dbReference type="InterPro" id="IPR030960">
    <property type="entry name" value="DHQS/DOIS_N"/>
</dbReference>
<dbReference type="InterPro" id="IPR036968">
    <property type="entry name" value="Enolpyruvate_Tfrase_sf"/>
</dbReference>
<dbReference type="InterPro" id="IPR006151">
    <property type="entry name" value="Shikm_DH/Glu-tRNA_Rdtase"/>
</dbReference>
<feature type="domain" description="Enolpyruvate transferase" evidence="23">
    <location>
        <begin position="404"/>
        <end position="836"/>
    </location>
</feature>
<dbReference type="PROSITE" id="PS00104">
    <property type="entry name" value="EPSP_SYNTHASE_1"/>
    <property type="match status" value="1"/>
</dbReference>
<evidence type="ECO:0000256" key="12">
    <source>
        <dbReference type="ARBA" id="ARBA00022833"/>
    </source>
</evidence>
<dbReference type="CDD" id="cd00502">
    <property type="entry name" value="DHQase_I"/>
    <property type="match status" value="1"/>
</dbReference>
<dbReference type="Pfam" id="PF08501">
    <property type="entry name" value="Shikimate_dh_N"/>
    <property type="match status" value="1"/>
</dbReference>
<feature type="binding site" evidence="21">
    <location>
        <begin position="191"/>
        <end position="194"/>
    </location>
    <ligand>
        <name>7-phospho-2-dehydro-3-deoxy-D-arabino-heptonate</name>
        <dbReference type="ChEBI" id="CHEBI:58394"/>
    </ligand>
</feature>
<dbReference type="HAMAP" id="MF_00210">
    <property type="entry name" value="EPSP_synth"/>
    <property type="match status" value="1"/>
</dbReference>
<feature type="active site" description="Proton acceptor; for 3-dehydroquinate dehydratase activity" evidence="21">
    <location>
        <position position="1182"/>
    </location>
</feature>
<comment type="subunit">
    <text evidence="21 22">Homodimer.</text>
</comment>
<comment type="similarity">
    <text evidence="3">In the 2nd section; belongs to the type-I 3-dehydroquinase family.</text>
</comment>
<dbReference type="FunFam" id="3.40.50.1970:FF:000007">
    <property type="entry name" value="Pentafunctional AROM polypeptide"/>
    <property type="match status" value="1"/>
</dbReference>
<dbReference type="UniPathway" id="UPA00053">
    <property type="reaction ID" value="UER00085"/>
</dbReference>
<dbReference type="EC" id="2.5.1.19" evidence="21"/>
<comment type="cofactor">
    <cofactor evidence="21 22">
        <name>Zn(2+)</name>
        <dbReference type="ChEBI" id="CHEBI:29105"/>
    </cofactor>
    <text evidence="21 22">Binds 2 Zn(2+) ions per subunit.</text>
</comment>
<dbReference type="InterPro" id="IPR000623">
    <property type="entry name" value="Shikimate_kinase/TSH1"/>
</dbReference>
<dbReference type="EC" id="1.1.1.25" evidence="21"/>
<dbReference type="GO" id="GO:0009423">
    <property type="term" value="P:chorismate biosynthetic process"/>
    <property type="evidence" value="ECO:0007669"/>
    <property type="project" value="UniProtKB-UniRule"/>
</dbReference>
<dbReference type="GO" id="GO:0003866">
    <property type="term" value="F:3-phosphoshikimate 1-carboxyvinyltransferase activity"/>
    <property type="evidence" value="ECO:0007669"/>
    <property type="project" value="UniProtKB-UniRule"/>
</dbReference>
<keyword evidence="6 21" id="KW-0963">Cytoplasm</keyword>
<evidence type="ECO:0000256" key="18">
    <source>
        <dbReference type="ARBA" id="ARBA00023268"/>
    </source>
</evidence>
<dbReference type="Pfam" id="PF00275">
    <property type="entry name" value="EPSP_synthase"/>
    <property type="match status" value="1"/>
</dbReference>
<dbReference type="GO" id="GO:0008652">
    <property type="term" value="P:amino acid biosynthetic process"/>
    <property type="evidence" value="ECO:0007669"/>
    <property type="project" value="UniProtKB-KW"/>
</dbReference>
<dbReference type="GO" id="GO:0005524">
    <property type="term" value="F:ATP binding"/>
    <property type="evidence" value="ECO:0007669"/>
    <property type="project" value="UniProtKB-UniRule"/>
</dbReference>
<accession>A0A060T792</accession>
<comment type="similarity">
    <text evidence="21 22">In the C-terminal section; belongs to the shikimate dehydrogenase family.</text>
</comment>
<dbReference type="FunFam" id="3.40.50.300:FF:001256">
    <property type="entry name" value="Pentafunctional AROM polypeptide"/>
    <property type="match status" value="1"/>
</dbReference>
<dbReference type="PRINTS" id="PR01100">
    <property type="entry name" value="SHIKIMTKNASE"/>
</dbReference>
<dbReference type="FunFam" id="3.20.20.70:FF:000135">
    <property type="entry name" value="Pentafunctional AROM polypeptide"/>
    <property type="match status" value="1"/>
</dbReference>
<feature type="binding site" evidence="21">
    <location>
        <position position="158"/>
    </location>
    <ligand>
        <name>NAD(+)</name>
        <dbReference type="ChEBI" id="CHEBI:57540"/>
    </ligand>
</feature>
<evidence type="ECO:0000256" key="15">
    <source>
        <dbReference type="ARBA" id="ARBA00023002"/>
    </source>
</evidence>
<dbReference type="Pfam" id="PF01488">
    <property type="entry name" value="Shikimate_DH"/>
    <property type="match status" value="1"/>
</dbReference>
<dbReference type="HAMAP" id="MF_00109">
    <property type="entry name" value="Shikimate_kinase"/>
    <property type="match status" value="1"/>
</dbReference>
<dbReference type="CDD" id="cd00464">
    <property type="entry name" value="SK"/>
    <property type="match status" value="1"/>
</dbReference>
<feature type="domain" description="3-dehydroquinate synthase C-terminal" evidence="28">
    <location>
        <begin position="188"/>
        <end position="356"/>
    </location>
</feature>
<comment type="catalytic activity">
    <reaction evidence="21 22">
        <text>shikimate + ATP = 3-phosphoshikimate + ADP + H(+)</text>
        <dbReference type="Rhea" id="RHEA:13121"/>
        <dbReference type="ChEBI" id="CHEBI:15378"/>
        <dbReference type="ChEBI" id="CHEBI:30616"/>
        <dbReference type="ChEBI" id="CHEBI:36208"/>
        <dbReference type="ChEBI" id="CHEBI:145989"/>
        <dbReference type="ChEBI" id="CHEBI:456216"/>
        <dbReference type="EC" id="2.7.1.71"/>
    </reaction>
</comment>
<dbReference type="GO" id="GO:0003855">
    <property type="term" value="F:3-dehydroquinate dehydratase activity"/>
    <property type="evidence" value="ECO:0007669"/>
    <property type="project" value="UniProtKB-UniRule"/>
</dbReference>
<feature type="binding site" evidence="21">
    <location>
        <begin position="42"/>
        <end position="44"/>
    </location>
    <ligand>
        <name>NAD(+)</name>
        <dbReference type="ChEBI" id="CHEBI:57540"/>
    </ligand>
</feature>
<comment type="catalytic activity">
    <reaction evidence="21 22">
        <text>7-phospho-2-dehydro-3-deoxy-D-arabino-heptonate = 3-dehydroquinate + phosphate</text>
        <dbReference type="Rhea" id="RHEA:21968"/>
        <dbReference type="ChEBI" id="CHEBI:32364"/>
        <dbReference type="ChEBI" id="CHEBI:43474"/>
        <dbReference type="ChEBI" id="CHEBI:58394"/>
        <dbReference type="EC" id="4.2.3.4"/>
    </reaction>
</comment>
<feature type="active site" description="Schiff-base intermediate with substrate; for 3-dehydroquinate dehydratase activity" evidence="21">
    <location>
        <position position="1214"/>
    </location>
</feature>
<dbReference type="InterPro" id="IPR001381">
    <property type="entry name" value="DHquinase_I"/>
</dbReference>
<feature type="binding site" evidence="21">
    <location>
        <begin position="136"/>
        <end position="137"/>
    </location>
    <ligand>
        <name>NAD(+)</name>
        <dbReference type="ChEBI" id="CHEBI:57540"/>
    </ligand>
</feature>
<evidence type="ECO:0000256" key="11">
    <source>
        <dbReference type="ARBA" id="ARBA00022777"/>
    </source>
</evidence>
<dbReference type="InterPro" id="IPR016037">
    <property type="entry name" value="DHQ_synth_AroB"/>
</dbReference>
<comment type="pathway">
    <text evidence="21 22">Metabolic intermediate biosynthesis; chorismate biosynthesis; chorismate from D-erythrose 4-phosphate and phosphoenolpyruvate: step 3/7.</text>
</comment>
<feature type="binding site" evidence="21">
    <location>
        <position position="116"/>
    </location>
    <ligand>
        <name>NAD(+)</name>
        <dbReference type="ChEBI" id="CHEBI:57540"/>
    </ligand>
</feature>
<evidence type="ECO:0000259" key="28">
    <source>
        <dbReference type="Pfam" id="PF24621"/>
    </source>
</evidence>
<dbReference type="PROSITE" id="PS00885">
    <property type="entry name" value="EPSP_SYNTHASE_2"/>
    <property type="match status" value="1"/>
</dbReference>
<evidence type="ECO:0000256" key="22">
    <source>
        <dbReference type="PIRNR" id="PIRNR000514"/>
    </source>
</evidence>
<evidence type="ECO:0000256" key="10">
    <source>
        <dbReference type="ARBA" id="ARBA00022741"/>
    </source>
</evidence>
<keyword evidence="9 21" id="KW-0479">Metal-binding</keyword>
<dbReference type="GO" id="GO:0004765">
    <property type="term" value="F:shikimate kinase activity"/>
    <property type="evidence" value="ECO:0007669"/>
    <property type="project" value="UniProtKB-UniRule"/>
</dbReference>
<feature type="domain" description="Quinate/shikimate 5-dehydrogenase/glutamyl-tRNA reductase" evidence="24">
    <location>
        <begin position="1411"/>
        <end position="1472"/>
    </location>
</feature>
<dbReference type="InterPro" id="IPR013708">
    <property type="entry name" value="Shikimate_DH-bd_N"/>
</dbReference>
<feature type="binding site" evidence="21">
    <location>
        <position position="159"/>
    </location>
    <ligand>
        <name>7-phospho-2-dehydro-3-deoxy-D-arabino-heptonate</name>
        <dbReference type="ChEBI" id="CHEBI:58394"/>
    </ligand>
</feature>
<evidence type="ECO:0000256" key="1">
    <source>
        <dbReference type="ARBA" id="ARBA00004496"/>
    </source>
</evidence>
<organism evidence="29">
    <name type="scientific">Blastobotrys adeninivorans</name>
    <name type="common">Yeast</name>
    <name type="synonym">Arxula adeninivorans</name>
    <dbReference type="NCBI Taxonomy" id="409370"/>
    <lineage>
        <taxon>Eukaryota</taxon>
        <taxon>Fungi</taxon>
        <taxon>Dikarya</taxon>
        <taxon>Ascomycota</taxon>
        <taxon>Saccharomycotina</taxon>
        <taxon>Dipodascomycetes</taxon>
        <taxon>Dipodascales</taxon>
        <taxon>Trichomonascaceae</taxon>
        <taxon>Blastobotrys</taxon>
    </lineage>
</organism>
<feature type="active site" description="Proton acceptor; for 3-dehydroquinate synthase activity" evidence="21">
    <location>
        <position position="273"/>
    </location>
</feature>
<dbReference type="InterPro" id="IPR031322">
    <property type="entry name" value="Shikimate/glucono_kinase"/>
</dbReference>
<comment type="pathway">
    <text evidence="21 22">Metabolic intermediate biosynthesis; chorismate biosynthesis; chorismate from D-erythrose 4-phosphate and phosphoenolpyruvate: step 2/7.</text>
</comment>
<keyword evidence="8 21" id="KW-0808">Transferase</keyword>
<dbReference type="InterPro" id="IPR013785">
    <property type="entry name" value="Aldolase_TIM"/>
</dbReference>
<comment type="similarity">
    <text evidence="22">In the N-terminal section; belongs to the dehydroquinate synthase family.</text>
</comment>
<evidence type="ECO:0000256" key="21">
    <source>
        <dbReference type="HAMAP-Rule" id="MF_03143"/>
    </source>
</evidence>
<evidence type="ECO:0000259" key="26">
    <source>
        <dbReference type="Pfam" id="PF08501"/>
    </source>
</evidence>
<dbReference type="Pfam" id="PF18317">
    <property type="entry name" value="SDH_C"/>
    <property type="match status" value="1"/>
</dbReference>
<evidence type="ECO:0000259" key="27">
    <source>
        <dbReference type="Pfam" id="PF18317"/>
    </source>
</evidence>
<feature type="domain" description="SDH C-terminal" evidence="27">
    <location>
        <begin position="1546"/>
        <end position="1572"/>
    </location>
</feature>
<keyword evidence="13 21" id="KW-0067">ATP-binding</keyword>
<dbReference type="InterPro" id="IPR008289">
    <property type="entry name" value="Pentafunct_AroM"/>
</dbReference>
<keyword evidence="17 21" id="KW-0456">Lyase</keyword>
<keyword evidence="18 21" id="KW-0511">Multifunctional enzyme</keyword>
<evidence type="ECO:0000256" key="17">
    <source>
        <dbReference type="ARBA" id="ARBA00023239"/>
    </source>
</evidence>
<evidence type="ECO:0000313" key="29">
    <source>
        <dbReference type="EMBL" id="CDP34742.1"/>
    </source>
</evidence>
<comment type="pathway">
    <text evidence="21 22">Metabolic intermediate biosynthesis; chorismate biosynthesis; chorismate from D-erythrose 4-phosphate and phosphoenolpyruvate: step 5/7.</text>
</comment>
<feature type="binding site" evidence="21">
    <location>
        <position position="285"/>
    </location>
    <ligand>
        <name>7-phospho-2-dehydro-3-deoxy-D-arabino-heptonate</name>
        <dbReference type="ChEBI" id="CHEBI:58394"/>
    </ligand>
</feature>
<dbReference type="InterPro" id="IPR010110">
    <property type="entry name" value="Shikimate_DH_AroM-type"/>
</dbReference>
<comment type="similarity">
    <text evidence="21">In the N-terminal section; belongs to the sugar phosphate cyclases superfamily. Dehydroquinate synthase family.</text>
</comment>
<keyword evidence="7 21" id="KW-0028">Amino-acid biosynthesis</keyword>
<evidence type="ECO:0000256" key="5">
    <source>
        <dbReference type="ARBA" id="ARBA00009948"/>
    </source>
</evidence>
<dbReference type="GO" id="GO:0009073">
    <property type="term" value="P:aromatic amino acid family biosynthetic process"/>
    <property type="evidence" value="ECO:0007669"/>
    <property type="project" value="UniProtKB-UniRule"/>
</dbReference>
<keyword evidence="14 21" id="KW-0521">NADP</keyword>
<dbReference type="FunFam" id="3.65.10.10:FF:000008">
    <property type="entry name" value="Pentafunctional AROM polypeptide"/>
    <property type="match status" value="1"/>
</dbReference>
<dbReference type="EC" id="4.2.3.4" evidence="21"/>
<dbReference type="PIRSF" id="PIRSF000514">
    <property type="entry name" value="Pentafunct_AroM"/>
    <property type="match status" value="1"/>
</dbReference>
<dbReference type="GO" id="GO:0004764">
    <property type="term" value="F:shikimate 3-dehydrogenase (NADP+) activity"/>
    <property type="evidence" value="ECO:0007669"/>
    <property type="project" value="UniProtKB-UniRule"/>
</dbReference>
<feature type="binding site" evidence="21">
    <location>
        <position position="191"/>
    </location>
    <ligand>
        <name>Zn(2+)</name>
        <dbReference type="ChEBI" id="CHEBI:29105"/>
        <note>catalytic</note>
    </ligand>
</feature>
<dbReference type="CDD" id="cd08195">
    <property type="entry name" value="DHQS"/>
    <property type="match status" value="1"/>
</dbReference>
<dbReference type="GO" id="GO:0003856">
    <property type="term" value="F:3-dehydroquinate synthase activity"/>
    <property type="evidence" value="ECO:0007669"/>
    <property type="project" value="UniProtKB-UniRule"/>
</dbReference>
<dbReference type="Gene3D" id="3.40.50.300">
    <property type="entry name" value="P-loop containing nucleotide triphosphate hydrolases"/>
    <property type="match status" value="1"/>
</dbReference>
<feature type="binding site" evidence="21">
    <location>
        <position position="269"/>
    </location>
    <ligand>
        <name>7-phospho-2-dehydro-3-deoxy-D-arabino-heptonate</name>
        <dbReference type="ChEBI" id="CHEBI:58394"/>
    </ligand>
</feature>
<evidence type="ECO:0000256" key="8">
    <source>
        <dbReference type="ARBA" id="ARBA00022679"/>
    </source>
</evidence>
<sequence>MEVTKIPILGLETIHIGYQLQDHIVRELLEHLKTSTYVVISDTNIERFAHVDDIISKLTKAAKKQPTEPRVLKYIIPPGEGSKSRAMKAEIEDWMLSQGCTRDTVILAVGGGVIGDMIGYVAATFMRGVRFVQIPTTLLSMVDSSIGGKTAIDTPMGKNLVGAFWQPHRIFIDLAFLETLPEREFINGMAEVIKTAAIWDEDKFARLESYPKVFFETIRKRDPHTQRVDLSPIRDIVLDIVAGSAAVKAEVVSADEREGGLRNLLNFGHSIGHAFEAILTPEILHGECVSIGMVLEAELARYLGVLSPVAVARLVKCLSAYNLPISVHDKVVRKRSGARPCPVDDLLRIMNVDKKNDGAKKKIVLLSAIGKTYEKQATVVADEDIRVVLSEDVLVGSYQGAPKSVEVTPPGSKSISNRALILAALGKGTCRIKNLLHSDDTEHMVNAVRALNGADITTEDSGETIVLNGKGGNFQAPGHDIYLGNAGTASRFLTTVASLVSKSEAADHVILTGNARMKERPIGPLVDALRSNGCSIDYCEAEGSLPLKIASGQKFEGGRIELAATISSQYVSSILMCAPYASKPVTLALVGGKPISQYYIDMTIAMMAEFGIKVEKSTTEEHTYHIEQGVYKNPAEYVIESDASSATYPLAFAAMTGTTCTIPNIGSKSLQGDARFAVDVLKPMGCEVTQTGTSTTVRGPPVGTLKPLPHVDMEPMTDAFLTAAVVAAIARDANGGSNATSITGIANQRVKECNRIDAMIHELAKFGVKCTELPDGLVIDGISIRDLKVPEGGIHTYDDHRVAMSFSLLASILPDFVHIQGRRCVEKTWPGWWDVLHSTFKVQLRGYSTSGRKEGHGSKAKKFDGDSIVLIGMRGSGKTFMGQWIAASLGLKFLDLDQHLESVLGRTIPQVIEAEGWEGFRKHELAILKSFVRDFPKGYVAACGGGVVEIPEARQLLKEQMDKHNRIVLHVHRDVDAIISYLQLDKERPAYVDDIRSVWERRQQWYVECSNVMHYSEHFDTPADRLKVRRSLEKFLGTITGTQVADIPVNKRSYFLSLTYPDLTVLPSDVFDTITAGVNAVEVRVDLLREKGQTGDIPSLTYVTEQIAHLRKCTQLPIVYTVRTVSQGGKFPDSAVKDAEILLRHAVRIGIEYVDVELTLPDPIKEAIVKSRGHTKIIASNHNVAGDMKWTGSGAAKWSQYYRQALDLGADVVKFVGMASCMDDNLELEQFRNTHTEKPLIAINMGVAGQMSRVLNAVLTPVTHPALPTKAAPGQLSVKEINEALALIGGVSRQEFFIAGTPIAHSPSPNLHNMLFGLMGLPHHYGRLETSDAKEVAEHIKNLGDKFGGASVTIPLKVDIINYLDDLAPNAAAIGAVNTIVVENGKLIGENTDWLGIFNGLRSAGVVILPNNDEYSAMIVGAGGTARAAIYAFHRLGFRKIYVLNRTADKAQALAKSFPAEFGVEALTDAESVKNASAPLVAMSCVPADKELAGDLSANVSTMLGKELAYAPYDRTLLDAAYRPSVTPLMKLAENEFKWKVVPGQEMLLYQGVEQFGLWTGLSAPVKESREVLSQ</sequence>
<feature type="binding site" evidence="21">
    <location>
        <position position="269"/>
    </location>
    <ligand>
        <name>Zn(2+)</name>
        <dbReference type="ChEBI" id="CHEBI:29105"/>
        <note>catalytic</note>
    </ligand>
</feature>
<comment type="function">
    <text evidence="20 21 22">The AROM polypeptide catalyzes 5 consecutive enzymatic reactions in prechorismate polyaromatic amino acid biosynthesis.</text>
</comment>
<feature type="region of interest" description="Shikimate kinase" evidence="21">
    <location>
        <begin position="865"/>
        <end position="1057"/>
    </location>
</feature>
<dbReference type="Pfam" id="PF01487">
    <property type="entry name" value="DHquinase_I"/>
    <property type="match status" value="1"/>
</dbReference>
<feature type="binding site" evidence="21">
    <location>
        <position position="248"/>
    </location>
    <ligand>
        <name>7-phospho-2-dehydro-3-deoxy-D-arabino-heptonate</name>
        <dbReference type="ChEBI" id="CHEBI:58394"/>
    </ligand>
</feature>
<evidence type="ECO:0000256" key="14">
    <source>
        <dbReference type="ARBA" id="ARBA00022857"/>
    </source>
</evidence>
<dbReference type="Pfam" id="PF01202">
    <property type="entry name" value="SKI"/>
    <property type="match status" value="1"/>
</dbReference>
<keyword evidence="10 21" id="KW-0547">Nucleotide-binding</keyword>
<dbReference type="InterPro" id="IPR027417">
    <property type="entry name" value="P-loop_NTPase"/>
</dbReference>
<keyword evidence="11 21" id="KW-0418">Kinase</keyword>
<dbReference type="SUPFAM" id="SSF51735">
    <property type="entry name" value="NAD(P)-binding Rossmann-fold domains"/>
    <property type="match status" value="1"/>
</dbReference>
<feature type="binding site" evidence="21">
    <location>
        <begin position="176"/>
        <end position="179"/>
    </location>
    <ligand>
        <name>NAD(+)</name>
        <dbReference type="ChEBI" id="CHEBI:57540"/>
    </ligand>
</feature>
<proteinExistence type="inferred from homology"/>
<feature type="binding site" evidence="21">
    <location>
        <position position="143"/>
    </location>
    <ligand>
        <name>7-phospho-2-dehydro-3-deoxy-D-arabino-heptonate</name>
        <dbReference type="ChEBI" id="CHEBI:58394"/>
    </ligand>
</feature>
<evidence type="ECO:0000259" key="23">
    <source>
        <dbReference type="Pfam" id="PF00275"/>
    </source>
</evidence>
<evidence type="ECO:0000256" key="7">
    <source>
        <dbReference type="ARBA" id="ARBA00022605"/>
    </source>
</evidence>
<keyword evidence="12 21" id="KW-0862">Zinc</keyword>
<evidence type="ECO:0000256" key="6">
    <source>
        <dbReference type="ARBA" id="ARBA00022490"/>
    </source>
</evidence>
<feature type="binding site" evidence="21">
    <location>
        <position position="285"/>
    </location>
    <ligand>
        <name>Zn(2+)</name>
        <dbReference type="ChEBI" id="CHEBI:29105"/>
        <note>catalytic</note>
    </ligand>
</feature>
<dbReference type="NCBIfam" id="TIGR01809">
    <property type="entry name" value="Shik-DH-AROM"/>
    <property type="match status" value="1"/>
</dbReference>
<evidence type="ECO:0000256" key="3">
    <source>
        <dbReference type="ARBA" id="ARBA00006477"/>
    </source>
</evidence>
<dbReference type="PhylomeDB" id="A0A060T792"/>
<dbReference type="CDD" id="cd01556">
    <property type="entry name" value="EPSP_synthase"/>
    <property type="match status" value="1"/>
</dbReference>
<dbReference type="InterPro" id="IPR023193">
    <property type="entry name" value="EPSP_synthase_CS"/>
</dbReference>
<comment type="catalytic activity">
    <reaction evidence="21 22">
        <text>3-dehydroquinate = 3-dehydroshikimate + H2O</text>
        <dbReference type="Rhea" id="RHEA:21096"/>
        <dbReference type="ChEBI" id="CHEBI:15377"/>
        <dbReference type="ChEBI" id="CHEBI:16630"/>
        <dbReference type="ChEBI" id="CHEBI:32364"/>
        <dbReference type="EC" id="4.2.1.10"/>
    </reaction>
</comment>
<dbReference type="CDD" id="cd01065">
    <property type="entry name" value="NAD_bind_Shikimate_DH"/>
    <property type="match status" value="1"/>
</dbReference>
<evidence type="ECO:0000259" key="25">
    <source>
        <dbReference type="Pfam" id="PF01761"/>
    </source>
</evidence>
<protein>
    <recommendedName>
        <fullName evidence="21">Pentafunctional AROM polypeptide</fullName>
    </recommendedName>
    <domain>
        <recommendedName>
            <fullName evidence="21">3-dehydroquinate synthase</fullName>
            <shortName evidence="21">DHQS</shortName>
            <ecNumber evidence="21">4.2.3.4</ecNumber>
        </recommendedName>
    </domain>
    <domain>
        <recommendedName>
            <fullName evidence="21">3-phosphoshikimate 1-carboxyvinyltransferase</fullName>
            <ecNumber evidence="21">2.5.1.19</ecNumber>
        </recommendedName>
        <alternativeName>
            <fullName evidence="21">5-enolpyruvylshikimate-3-phosphate synthase</fullName>
            <shortName evidence="21">EPSP synthase</shortName>
            <shortName evidence="21">EPSPS</shortName>
        </alternativeName>
    </domain>
    <domain>
        <recommendedName>
            <fullName evidence="21">Shikimate kinase</fullName>
            <shortName evidence="21">SK</shortName>
            <ecNumber evidence="21">2.7.1.71</ecNumber>
        </recommendedName>
    </domain>
    <domain>
        <recommendedName>
            <fullName evidence="21">3-dehydroquinate dehydratase</fullName>
            <shortName evidence="21">3-dehydroquinase</shortName>
            <ecNumber evidence="21">4.2.1.10</ecNumber>
        </recommendedName>
    </domain>
    <domain>
        <recommendedName>
            <fullName evidence="21">Shikimate dehydrogenase</fullName>
            <ecNumber evidence="21">1.1.1.25</ecNumber>
        </recommendedName>
    </domain>
</protein>
<comment type="similarity">
    <text evidence="5">Belongs to the EPSP synthase family.</text>
</comment>
<dbReference type="FunFam" id="1.20.1090.10:FF:000007">
    <property type="entry name" value="Pentafunctional AROM polypeptide"/>
    <property type="match status" value="1"/>
</dbReference>
<dbReference type="InterPro" id="IPR018508">
    <property type="entry name" value="3-dehydroquinate_DH_AS"/>
</dbReference>
<dbReference type="EC" id="2.7.1.71" evidence="21"/>
<keyword evidence="16 21" id="KW-0057">Aromatic amino acid biosynthesis</keyword>
<comment type="similarity">
    <text evidence="21 22">In the 3rd section; belongs to the shikimate kinase family.</text>
</comment>